<evidence type="ECO:0000313" key="3">
    <source>
        <dbReference type="Proteomes" id="UP000316167"/>
    </source>
</evidence>
<protein>
    <submittedName>
        <fullName evidence="2">RHS repeat-associated protein</fullName>
    </submittedName>
</protein>
<dbReference type="InterPro" id="IPR022385">
    <property type="entry name" value="Rhs_assc_core"/>
</dbReference>
<evidence type="ECO:0000256" key="1">
    <source>
        <dbReference type="SAM" id="SignalP"/>
    </source>
</evidence>
<keyword evidence="3" id="KW-1185">Reference proteome</keyword>
<feature type="signal peptide" evidence="1">
    <location>
        <begin position="1"/>
        <end position="21"/>
    </location>
</feature>
<proteinExistence type="predicted"/>
<comment type="caution">
    <text evidence="2">The sequence shown here is derived from an EMBL/GenBank/DDBJ whole genome shotgun (WGS) entry which is preliminary data.</text>
</comment>
<evidence type="ECO:0000313" key="2">
    <source>
        <dbReference type="EMBL" id="TWI85732.1"/>
    </source>
</evidence>
<keyword evidence="1" id="KW-0732">Signal</keyword>
<dbReference type="OrthoDB" id="2972467at2"/>
<reference evidence="2 3" key="1">
    <citation type="journal article" date="2015" name="Stand. Genomic Sci.">
        <title>Genomic Encyclopedia of Bacterial and Archaeal Type Strains, Phase III: the genomes of soil and plant-associated and newly described type strains.</title>
        <authorList>
            <person name="Whitman W.B."/>
            <person name="Woyke T."/>
            <person name="Klenk H.P."/>
            <person name="Zhou Y."/>
            <person name="Lilburn T.G."/>
            <person name="Beck B.J."/>
            <person name="De Vos P."/>
            <person name="Vandamme P."/>
            <person name="Eisen J.A."/>
            <person name="Garrity G."/>
            <person name="Hugenholtz P."/>
            <person name="Kyrpides N.C."/>
        </authorList>
    </citation>
    <scope>NUCLEOTIDE SEQUENCE [LARGE SCALE GENOMIC DNA]</scope>
    <source>
        <strain evidence="2 3">CGMCC 1.7271</strain>
    </source>
</reference>
<organism evidence="2 3">
    <name type="scientific">Lacibacter cauensis</name>
    <dbReference type="NCBI Taxonomy" id="510947"/>
    <lineage>
        <taxon>Bacteria</taxon>
        <taxon>Pseudomonadati</taxon>
        <taxon>Bacteroidota</taxon>
        <taxon>Chitinophagia</taxon>
        <taxon>Chitinophagales</taxon>
        <taxon>Chitinophagaceae</taxon>
        <taxon>Lacibacter</taxon>
    </lineage>
</organism>
<dbReference type="RefSeq" id="WP_144884830.1">
    <property type="nucleotide sequence ID" value="NZ_VLLE01000002.1"/>
</dbReference>
<dbReference type="Proteomes" id="UP000316167">
    <property type="component" value="Unassembled WGS sequence"/>
</dbReference>
<name>A0A562SWW1_9BACT</name>
<accession>A0A562SWW1</accession>
<dbReference type="NCBIfam" id="TIGR03696">
    <property type="entry name" value="Rhs_assc_core"/>
    <property type="match status" value="1"/>
</dbReference>
<feature type="chain" id="PRO_5022065557" evidence="1">
    <location>
        <begin position="22"/>
        <end position="1442"/>
    </location>
</feature>
<dbReference type="Gene3D" id="2.180.10.10">
    <property type="entry name" value="RHS repeat-associated core"/>
    <property type="match status" value="1"/>
</dbReference>
<dbReference type="EMBL" id="VLLE01000002">
    <property type="protein sequence ID" value="TWI85732.1"/>
    <property type="molecule type" value="Genomic_DNA"/>
</dbReference>
<gene>
    <name evidence="2" type="ORF">IQ13_0897</name>
</gene>
<sequence length="1442" mass="160141">MQSLFLRLLVCLLLTTKISHAQVPVPADQTGSADLNINWIRLKAYSRITNNVVNDGKSFFDQNGKVLQTQSKVKYKLSNGQVVTHVFASQPLYDVFGRPAAQTMPAPINAGEFKYTSTFVSSSSGTTYNYKNFDRFNSGSVESDKTKVPDAVGTQSGTLGWYYSTNNNWEPYTPTTSYPYSRQTFYRDGTGAAKEIAGPGDQLRMGLGRIVTSYTTGIQNELQHYLQVRNQYFTTAELGEMPNYANKYGVQVINRDANGREGVVIVDSDGKSLVTGRPGASGSGNLTVSNIKVLGNWAQYRYIFNGFFENSSALPGYAITGGTVKVYTSGDGVNFTLSYTGPASGVGGNNLIRSYYKIESNEFFTVNTNSTVSGATTVSCLQCSAEPITHDIADVYLFKLFSAGVVTITGGAYQLYNMGNDEELVSFTSGNILAAGYYKLVAIGDPVTVSYSNTYTDLSYYFYNQLGQKVATIAPEGVKMLIQNGLNGYTKITVPFISLYEYNEQGQLVNAKDADIQRKGEVVYRRDGKLRFSQSAEQWKTGRYSYTNYDQWGRVIESGEYQPDLSTGITFTSDMSVSSSMKSILASTDQTGGLVNGIKHDVVITKYDVADNSHGLGSYVQNEYFLRNAVSYTEKLRDAVLNNNYAAASRISRTWYNYDEEGNVLWMIQGIDGVGNKTIDYTYDLDNRLIKVIYEKDNSGETFVHYYTYNDAGRLLTISTNITDNIGTATLQATYQYYLHGPLKRKILNNNLQGIDYTYTLGGQIKAINNAQNNPVHDPGQDGNGNGVFADAFGMTLDYYNGDYNNNRSGIVPIKQLNVPSGTASDLFTGQVKAMTWFSQKPASVSGMNDPTSYIFTYDDKYQFTESTWGNTLSFNNGTSNPASFTSTNLFKERVMQPGNNTPAYDRNGNIQYLQRTGNMGQETDKFQYNYIANTNKLQSITESASTGPTGTYATYSYDDDGQLIQETPGSGADAGGVTRHIKYDVTGKIVGVYADAAFTQAVVSFEYNERGQRISKTIYNSSTYQPINKTFYLSDAAGNEAAIYSQSKSGMFWTFLSLQEQPIYGRGREGVYYRPSNITAYELQDQLGNVRAVVARNGSTLETRMYSDYYPFGFVIRRAGTNDYRYGYQGGFAEEDKETGWNAFELRMYDSRIARWLSVDPEGEFWSPYVGMGNDPVNNVDPTGGCIDCEKKAREYAKKHGGTVSRGSLKGSYLVTTVENGSTIFTAFSPKKSNKPLQVNIQTKLKMQFDFPWQDPAHEALIWDKKRFDDYLARHPEQQHLSLYRQEPIRTSMHKTIPVLSFVLDTDVVGLAGHATGRKDGVDGTMWDPFTGSDIVILNISEDMDGQQFIQGVRQAVNSHKISHLGPLIRSIETNHGSLGLAGTYVNLEEALEIHKNGGVQISKLKFKSFAFVDTYPVVDGVKYNYFVLFSSKGYQFINVK</sequence>